<reference evidence="1 2" key="1">
    <citation type="submission" date="2020-07" db="EMBL/GenBank/DDBJ databases">
        <title>Comparative genomics of pyrophilous fungi reveals a link between fire events and developmental genes.</title>
        <authorList>
            <consortium name="DOE Joint Genome Institute"/>
            <person name="Steindorff A.S."/>
            <person name="Carver A."/>
            <person name="Calhoun S."/>
            <person name="Stillman K."/>
            <person name="Liu H."/>
            <person name="Lipzen A."/>
            <person name="Pangilinan J."/>
            <person name="Labutti K."/>
            <person name="Bruns T.D."/>
            <person name="Grigoriev I.V."/>
        </authorList>
    </citation>
    <scope>NUCLEOTIDE SEQUENCE [LARGE SCALE GENOMIC DNA]</scope>
    <source>
        <strain evidence="1 2">CBS 144469</strain>
    </source>
</reference>
<evidence type="ECO:0000313" key="1">
    <source>
        <dbReference type="EMBL" id="KAF6753361.1"/>
    </source>
</evidence>
<dbReference type="Gene3D" id="3.80.10.10">
    <property type="entry name" value="Ribonuclease Inhibitor"/>
    <property type="match status" value="1"/>
</dbReference>
<keyword evidence="2" id="KW-1185">Reference proteome</keyword>
<protein>
    <recommendedName>
        <fullName evidence="3">F-box domain-containing protein</fullName>
    </recommendedName>
</protein>
<evidence type="ECO:0000313" key="2">
    <source>
        <dbReference type="Proteomes" id="UP000521943"/>
    </source>
</evidence>
<proteinExistence type="predicted"/>
<name>A0A8H6HX24_9AGAR</name>
<accession>A0A8H6HX24</accession>
<comment type="caution">
    <text evidence="1">The sequence shown here is derived from an EMBL/GenBank/DDBJ whole genome shotgun (WGS) entry which is preliminary data.</text>
</comment>
<dbReference type="Gene3D" id="1.20.1280.50">
    <property type="match status" value="1"/>
</dbReference>
<dbReference type="InterPro" id="IPR032675">
    <property type="entry name" value="LRR_dom_sf"/>
</dbReference>
<dbReference type="SUPFAM" id="SSF52047">
    <property type="entry name" value="RNI-like"/>
    <property type="match status" value="1"/>
</dbReference>
<dbReference type="Proteomes" id="UP000521943">
    <property type="component" value="Unassembled WGS sequence"/>
</dbReference>
<dbReference type="EMBL" id="JACGCI010000039">
    <property type="protein sequence ID" value="KAF6753361.1"/>
    <property type="molecule type" value="Genomic_DNA"/>
</dbReference>
<organism evidence="1 2">
    <name type="scientific">Ephemerocybe angulata</name>
    <dbReference type="NCBI Taxonomy" id="980116"/>
    <lineage>
        <taxon>Eukaryota</taxon>
        <taxon>Fungi</taxon>
        <taxon>Dikarya</taxon>
        <taxon>Basidiomycota</taxon>
        <taxon>Agaricomycotina</taxon>
        <taxon>Agaricomycetes</taxon>
        <taxon>Agaricomycetidae</taxon>
        <taxon>Agaricales</taxon>
        <taxon>Agaricineae</taxon>
        <taxon>Psathyrellaceae</taxon>
        <taxon>Ephemerocybe</taxon>
    </lineage>
</organism>
<sequence length="414" mass="46833">MFLFTKELRESKALQQRHAILKNQVDVEAALLAQFRGAFSPIRRFPYEVLGIIFRFAVLVPAGTPLDALGRKTLLDLGLVCRGWRRASLLEHRLWSTLAAPLGTYEEITAWFGRSGKVSKSLMLVPGAEERDHDHYLTGSTTLRLLTEGPPLDHLCIECDEVKALAELIHHVEVNRNEGANRPWDNLLSLAIDIAYEIPDAWRLDREIPPASIFAYLPPVEALVICVPAKESVCTEGMHIHMPRNLPIGVTPVLNHLTTFNFSCDWDGAHSLILLQHCSNLEHLTVEFNAITITPSLLTSQPFPTDAILLPKLKTLELRQLHRISDQLQILRTLVTPNLTSLDIDFDENDLIISEDTFPDLEGFLTRSQCQDTLRHLRFYQARVISPEFLPDIFDLTPAVTHLILDTIELPQMF</sequence>
<dbReference type="AlphaFoldDB" id="A0A8H6HX24"/>
<evidence type="ECO:0008006" key="3">
    <source>
        <dbReference type="Google" id="ProtNLM"/>
    </source>
</evidence>
<dbReference type="OrthoDB" id="3221235at2759"/>
<gene>
    <name evidence="1" type="ORF">DFP72DRAFT_1128641</name>
</gene>